<protein>
    <submittedName>
        <fullName evidence="2">Arsenate reductase family protein</fullName>
    </submittedName>
</protein>
<evidence type="ECO:0000313" key="2">
    <source>
        <dbReference type="EMBL" id="HIZ58455.1"/>
    </source>
</evidence>
<dbReference type="Pfam" id="PF03960">
    <property type="entry name" value="ArsC"/>
    <property type="match status" value="1"/>
</dbReference>
<dbReference type="InterPro" id="IPR036249">
    <property type="entry name" value="Thioredoxin-like_sf"/>
</dbReference>
<reference evidence="2" key="2">
    <citation type="submission" date="2021-04" db="EMBL/GenBank/DDBJ databases">
        <authorList>
            <person name="Gilroy R."/>
        </authorList>
    </citation>
    <scope>NUCLEOTIDE SEQUENCE</scope>
    <source>
        <strain evidence="2">ChiBcec16-3735</strain>
    </source>
</reference>
<sequence>MNIQIFGTSKSFDTKKAQRYFKERGIRFQMIDLKEKGMSRGEFDHVARAVGGWQNLVDPAARDKQTLALLDALVDWQKEDKLFENQQLLKQPIVRNGRQATVGYQPDVWAAWQ</sequence>
<dbReference type="Proteomes" id="UP000824065">
    <property type="component" value="Unassembled WGS sequence"/>
</dbReference>
<dbReference type="EMBL" id="DXBJ01000055">
    <property type="protein sequence ID" value="HIZ58455.1"/>
    <property type="molecule type" value="Genomic_DNA"/>
</dbReference>
<dbReference type="PROSITE" id="PS51353">
    <property type="entry name" value="ARSC"/>
    <property type="match status" value="1"/>
</dbReference>
<organism evidence="2 3">
    <name type="scientific">Candidatus Faecalibacterium gallistercoris</name>
    <dbReference type="NCBI Taxonomy" id="2838579"/>
    <lineage>
        <taxon>Bacteria</taxon>
        <taxon>Bacillati</taxon>
        <taxon>Bacillota</taxon>
        <taxon>Clostridia</taxon>
        <taxon>Eubacteriales</taxon>
        <taxon>Oscillospiraceae</taxon>
        <taxon>Faecalibacterium</taxon>
    </lineage>
</organism>
<dbReference type="PANTHER" id="PTHR30041:SF8">
    <property type="entry name" value="PROTEIN YFFB"/>
    <property type="match status" value="1"/>
</dbReference>
<name>A0A9D2JNY9_9FIRM</name>
<accession>A0A9D2JNY9</accession>
<dbReference type="Gene3D" id="3.40.30.10">
    <property type="entry name" value="Glutaredoxin"/>
    <property type="match status" value="1"/>
</dbReference>
<reference evidence="2" key="1">
    <citation type="journal article" date="2021" name="PeerJ">
        <title>Extensive microbial diversity within the chicken gut microbiome revealed by metagenomics and culture.</title>
        <authorList>
            <person name="Gilroy R."/>
            <person name="Ravi A."/>
            <person name="Getino M."/>
            <person name="Pursley I."/>
            <person name="Horton D.L."/>
            <person name="Alikhan N.F."/>
            <person name="Baker D."/>
            <person name="Gharbi K."/>
            <person name="Hall N."/>
            <person name="Watson M."/>
            <person name="Adriaenssens E.M."/>
            <person name="Foster-Nyarko E."/>
            <person name="Jarju S."/>
            <person name="Secka A."/>
            <person name="Antonio M."/>
            <person name="Oren A."/>
            <person name="Chaudhuri R.R."/>
            <person name="La Ragione R."/>
            <person name="Hildebrand F."/>
            <person name="Pallen M.J."/>
        </authorList>
    </citation>
    <scope>NUCLEOTIDE SEQUENCE</scope>
    <source>
        <strain evidence="2">ChiBcec16-3735</strain>
    </source>
</reference>
<gene>
    <name evidence="2" type="ORF">H9725_07750</name>
</gene>
<comment type="caution">
    <text evidence="2">The sequence shown here is derived from an EMBL/GenBank/DDBJ whole genome shotgun (WGS) entry which is preliminary data.</text>
</comment>
<comment type="similarity">
    <text evidence="1">Belongs to the ArsC family.</text>
</comment>
<proteinExistence type="inferred from homology"/>
<dbReference type="SUPFAM" id="SSF52833">
    <property type="entry name" value="Thioredoxin-like"/>
    <property type="match status" value="1"/>
</dbReference>
<dbReference type="AlphaFoldDB" id="A0A9D2JNY9"/>
<dbReference type="PANTHER" id="PTHR30041">
    <property type="entry name" value="ARSENATE REDUCTASE"/>
    <property type="match status" value="1"/>
</dbReference>
<dbReference type="InterPro" id="IPR006660">
    <property type="entry name" value="Arsenate_reductase-like"/>
</dbReference>
<evidence type="ECO:0000256" key="1">
    <source>
        <dbReference type="PROSITE-ProRule" id="PRU01282"/>
    </source>
</evidence>
<evidence type="ECO:0000313" key="3">
    <source>
        <dbReference type="Proteomes" id="UP000824065"/>
    </source>
</evidence>